<dbReference type="InterPro" id="IPR010982">
    <property type="entry name" value="Lambda_DNA-bd_dom_sf"/>
</dbReference>
<reference evidence="2" key="1">
    <citation type="submission" date="2021-04" db="EMBL/GenBank/DDBJ databases">
        <title>Genome based classification of Actinospica acidithermotolerans sp. nov., an actinobacterium isolated from an Indonesian hot spring.</title>
        <authorList>
            <person name="Kusuma A.B."/>
            <person name="Putra K.E."/>
            <person name="Nafisah S."/>
            <person name="Loh J."/>
            <person name="Nouioui I."/>
            <person name="Goodfellow M."/>
        </authorList>
    </citation>
    <scope>NUCLEOTIDE SEQUENCE</scope>
    <source>
        <strain evidence="2">DSM 45618</strain>
    </source>
</reference>
<dbReference type="PROSITE" id="PS50943">
    <property type="entry name" value="HTH_CROC1"/>
    <property type="match status" value="1"/>
</dbReference>
<sequence>MTSLYDRLARTEDGSRHLAAARLRHEVLKLVHRAQRASGLNQVQLAKKLGVRKSAVNQVLRGDGNLRINTLAEYLHATGFEMTVELVPAGQPREHVLLRRTLLSLEPMGQHLAGAAVAPGGRENVLAAVMLAGTIPLYTDQRGTWSGAVGATTAASAAAQRAIYRPQLQPIVVGAPQ</sequence>
<name>A0A8J7WPC2_9ACTN</name>
<dbReference type="Pfam" id="PF01381">
    <property type="entry name" value="HTH_3"/>
    <property type="match status" value="1"/>
</dbReference>
<dbReference type="CDD" id="cd00093">
    <property type="entry name" value="HTH_XRE"/>
    <property type="match status" value="1"/>
</dbReference>
<feature type="domain" description="HTH cro/C1-type" evidence="1">
    <location>
        <begin position="39"/>
        <end position="86"/>
    </location>
</feature>
<dbReference type="Gene3D" id="1.10.260.40">
    <property type="entry name" value="lambda repressor-like DNA-binding domains"/>
    <property type="match status" value="1"/>
</dbReference>
<dbReference type="GO" id="GO:0003677">
    <property type="term" value="F:DNA binding"/>
    <property type="evidence" value="ECO:0007669"/>
    <property type="project" value="InterPro"/>
</dbReference>
<evidence type="ECO:0000259" key="1">
    <source>
        <dbReference type="PROSITE" id="PS50943"/>
    </source>
</evidence>
<protein>
    <submittedName>
        <fullName evidence="2">Helix-turn-helix transcriptional regulator</fullName>
    </submittedName>
</protein>
<dbReference type="SMART" id="SM00530">
    <property type="entry name" value="HTH_XRE"/>
    <property type="match status" value="1"/>
</dbReference>
<dbReference type="RefSeq" id="WP_211466452.1">
    <property type="nucleotide sequence ID" value="NZ_JAGSXH010000020.1"/>
</dbReference>
<keyword evidence="3" id="KW-1185">Reference proteome</keyword>
<evidence type="ECO:0000313" key="2">
    <source>
        <dbReference type="EMBL" id="MBS2963094.1"/>
    </source>
</evidence>
<dbReference type="AlphaFoldDB" id="A0A8J7WPC2"/>
<dbReference type="Proteomes" id="UP000677913">
    <property type="component" value="Unassembled WGS sequence"/>
</dbReference>
<dbReference type="EMBL" id="JAGSXH010000020">
    <property type="protein sequence ID" value="MBS2963094.1"/>
    <property type="molecule type" value="Genomic_DNA"/>
</dbReference>
<gene>
    <name evidence="2" type="ORF">KGA66_08565</name>
</gene>
<dbReference type="SUPFAM" id="SSF47413">
    <property type="entry name" value="lambda repressor-like DNA-binding domains"/>
    <property type="match status" value="1"/>
</dbReference>
<accession>A0A8J7WPC2</accession>
<dbReference type="InterPro" id="IPR001387">
    <property type="entry name" value="Cro/C1-type_HTH"/>
</dbReference>
<proteinExistence type="predicted"/>
<organism evidence="2 3">
    <name type="scientific">Actinocrinis puniceicyclus</name>
    <dbReference type="NCBI Taxonomy" id="977794"/>
    <lineage>
        <taxon>Bacteria</taxon>
        <taxon>Bacillati</taxon>
        <taxon>Actinomycetota</taxon>
        <taxon>Actinomycetes</taxon>
        <taxon>Catenulisporales</taxon>
        <taxon>Actinospicaceae</taxon>
        <taxon>Actinocrinis</taxon>
    </lineage>
</organism>
<evidence type="ECO:0000313" key="3">
    <source>
        <dbReference type="Proteomes" id="UP000677913"/>
    </source>
</evidence>
<comment type="caution">
    <text evidence="2">The sequence shown here is derived from an EMBL/GenBank/DDBJ whole genome shotgun (WGS) entry which is preliminary data.</text>
</comment>